<evidence type="ECO:0000259" key="12">
    <source>
        <dbReference type="PROSITE" id="PS51072"/>
    </source>
</evidence>
<evidence type="ECO:0000313" key="14">
    <source>
        <dbReference type="Proteomes" id="UP000422736"/>
    </source>
</evidence>
<dbReference type="Pfam" id="PF01217">
    <property type="entry name" value="Clat_adaptor_s"/>
    <property type="match status" value="1"/>
</dbReference>
<dbReference type="Pfam" id="PF00928">
    <property type="entry name" value="Adap_comp_sub"/>
    <property type="match status" value="1"/>
</dbReference>
<feature type="domain" description="MHD" evidence="12">
    <location>
        <begin position="288"/>
        <end position="542"/>
    </location>
</feature>
<evidence type="ECO:0000256" key="5">
    <source>
        <dbReference type="ARBA" id="ARBA00022927"/>
    </source>
</evidence>
<dbReference type="EMBL" id="CP015059">
    <property type="protein sequence ID" value="QGN17150.1"/>
    <property type="molecule type" value="Genomic_DNA"/>
</dbReference>
<accession>A0ABX6EXR6</accession>
<dbReference type="InterPro" id="IPR011012">
    <property type="entry name" value="Longin-like_dom_sf"/>
</dbReference>
<comment type="function">
    <text evidence="9">The coatomer is a cytosolic protein complex that binds to dilysine motifs and reversibly associates with Golgi non-clathrin-coated vesicles, which further mediate biosynthetic protein transport from the ER, via the Golgi up to the trans Golgi network. Coatomer complex is required for budding from Golgi membranes, and is essential for the retrograde Golgi-to-ER transport of dilysine-tagged proteins.</text>
</comment>
<dbReference type="InterPro" id="IPR036168">
    <property type="entry name" value="AP2_Mu_C_sf"/>
</dbReference>
<evidence type="ECO:0000256" key="7">
    <source>
        <dbReference type="ARBA" id="ARBA00023136"/>
    </source>
</evidence>
<dbReference type="InterPro" id="IPR027059">
    <property type="entry name" value="Coatomer_dsu"/>
</dbReference>
<evidence type="ECO:0000256" key="8">
    <source>
        <dbReference type="ARBA" id="ARBA00023329"/>
    </source>
</evidence>
<comment type="subcellular location">
    <subcellularLocation>
        <location evidence="9 10">Cytoplasm</location>
    </subcellularLocation>
    <subcellularLocation>
        <location evidence="9 10">Cytoplasmic vesicle</location>
        <location evidence="9 10">COPI-coated vesicle membrane</location>
        <topology evidence="9 10">Peripheral membrane protein</topology>
        <orientation evidence="9 10">Cytoplasmic side</orientation>
    </subcellularLocation>
    <subcellularLocation>
        <location evidence="9 10">Golgi apparatus membrane</location>
        <topology evidence="9 10">Peripheral membrane protein</topology>
        <orientation evidence="9 10">Cytoplasmic side</orientation>
    </subcellularLocation>
</comment>
<evidence type="ECO:0000256" key="10">
    <source>
        <dbReference type="RuleBase" id="RU366052"/>
    </source>
</evidence>
<keyword evidence="7 9" id="KW-0472">Membrane</keyword>
<keyword evidence="14" id="KW-1185">Reference proteome</keyword>
<keyword evidence="4 9" id="KW-0931">ER-Golgi transport</keyword>
<evidence type="ECO:0000313" key="13">
    <source>
        <dbReference type="EMBL" id="QGN17150.1"/>
    </source>
</evidence>
<keyword evidence="3 9" id="KW-0963">Cytoplasm</keyword>
<evidence type="ECO:0000256" key="3">
    <source>
        <dbReference type="ARBA" id="ARBA00022490"/>
    </source>
</evidence>
<feature type="region of interest" description="Disordered" evidence="11">
    <location>
        <begin position="210"/>
        <end position="285"/>
    </location>
</feature>
<dbReference type="PANTHER" id="PTHR10121:SF0">
    <property type="entry name" value="COATOMER SUBUNIT DELTA"/>
    <property type="match status" value="1"/>
</dbReference>
<name>A0ABX6EXR6_KLUMA</name>
<sequence>MVVLAVSITTRKGKPLLSRQFRDITKDRVMELLSNFQTLVANSSKQHTFVEDEHVRYVYKPFDDYYIILLTNLHSNIIQDMNTLNTFVQTVDSTLKGLSEEDIFHSAFDILNSFDEIITMGYKENLSLTQIKTFLAMESHEERIQEIIERNKEFEAAEERKRRAKEISRKEQARKLGIPDTQEFTGIHGGVMNKAYDSYYSHASSAAQQSYMHTQSNQGSQSAQNQGAAPQMMQQPTYGSGSREPLGGKGLQLNGPRRGGVERPAKSFERQSLPVQASLEPEEEKPTNNGILISVKETINAEISRDGAILGSELKGVLELRVNNPDLAHAKLCLGDDVNVKDKTYQFKTHPNVDKAGFLNNRMIGLKDPNKPFPSNDQSLGVLRWRKVKGADEHDLIPLEVSTWLSPSDESQGSMDVTFEYEVNSDYEGTIDELRFLIPVFTESVFIKDDSNEVNAKIEAIDESQGVIIKVDPISSGESGVFSITIEAAYEDALFPINIALKNSNALPLSKLNIASVISAVEETELPFDTISTLKSEQYVVV</sequence>
<comment type="subunit">
    <text evidence="9">Oligomeric complex that consists of at least the alpha, beta, beta', gamma, delta, epsilon and zeta subunits.</text>
</comment>
<organism evidence="13 14">
    <name type="scientific">Kluyveromyces marxianus</name>
    <name type="common">Yeast</name>
    <name type="synonym">Candida kefyr</name>
    <dbReference type="NCBI Taxonomy" id="4911"/>
    <lineage>
        <taxon>Eukaryota</taxon>
        <taxon>Fungi</taxon>
        <taxon>Dikarya</taxon>
        <taxon>Ascomycota</taxon>
        <taxon>Saccharomycotina</taxon>
        <taxon>Saccharomycetes</taxon>
        <taxon>Saccharomycetales</taxon>
        <taxon>Saccharomycetaceae</taxon>
        <taxon>Kluyveromyces</taxon>
    </lineage>
</organism>
<evidence type="ECO:0000256" key="2">
    <source>
        <dbReference type="ARBA" id="ARBA00022448"/>
    </source>
</evidence>
<comment type="similarity">
    <text evidence="1 9">Belongs to the adaptor complexes medium subunit family. Delta-COP subfamily.</text>
</comment>
<dbReference type="Gene3D" id="3.30.450.60">
    <property type="match status" value="1"/>
</dbReference>
<dbReference type="CDD" id="cd14830">
    <property type="entry name" value="Delta_COP_N"/>
    <property type="match status" value="1"/>
</dbReference>
<evidence type="ECO:0000256" key="1">
    <source>
        <dbReference type="ARBA" id="ARBA00010516"/>
    </source>
</evidence>
<gene>
    <name evidence="13" type="primary">RET2</name>
    <name evidence="13" type="ORF">FIM1_3881</name>
</gene>
<dbReference type="InterPro" id="IPR022775">
    <property type="entry name" value="AP_mu_sigma_su"/>
</dbReference>
<evidence type="ECO:0000256" key="4">
    <source>
        <dbReference type="ARBA" id="ARBA00022892"/>
    </source>
</evidence>
<dbReference type="Proteomes" id="UP000422736">
    <property type="component" value="Chromosome 6"/>
</dbReference>
<dbReference type="PROSITE" id="PS51072">
    <property type="entry name" value="MHD"/>
    <property type="match status" value="1"/>
</dbReference>
<dbReference type="Gene3D" id="2.60.40.1170">
    <property type="entry name" value="Mu homology domain, subdomain B"/>
    <property type="match status" value="2"/>
</dbReference>
<reference evidence="13 14" key="1">
    <citation type="submission" date="2016-03" db="EMBL/GenBank/DDBJ databases">
        <title>How can Kluyveromyces marxianus grow so fast - potential evolutionary course in Saccharomyces Complex revealed by comparative genomics.</title>
        <authorList>
            <person name="Mo W."/>
            <person name="Lu W."/>
            <person name="Yang X."/>
            <person name="Qi J."/>
            <person name="Lv H."/>
        </authorList>
    </citation>
    <scope>NUCLEOTIDE SEQUENCE [LARGE SCALE GENOMIC DNA]</scope>
    <source>
        <strain evidence="13 14">FIM1</strain>
    </source>
</reference>
<feature type="region of interest" description="Disordered" evidence="11">
    <location>
        <begin position="155"/>
        <end position="174"/>
    </location>
</feature>
<dbReference type="CDD" id="cd09254">
    <property type="entry name" value="AP_delta-COPI_MHD"/>
    <property type="match status" value="1"/>
</dbReference>
<keyword evidence="6 9" id="KW-0333">Golgi apparatus</keyword>
<feature type="compositionally biased region" description="Low complexity" evidence="11">
    <location>
        <begin position="210"/>
        <end position="229"/>
    </location>
</feature>
<evidence type="ECO:0000256" key="9">
    <source>
        <dbReference type="RuleBase" id="RU364018"/>
    </source>
</evidence>
<dbReference type="PANTHER" id="PTHR10121">
    <property type="entry name" value="COATOMER SUBUNIT DELTA"/>
    <property type="match status" value="1"/>
</dbReference>
<evidence type="ECO:0000256" key="6">
    <source>
        <dbReference type="ARBA" id="ARBA00023034"/>
    </source>
</evidence>
<proteinExistence type="inferred from homology"/>
<dbReference type="SUPFAM" id="SSF49447">
    <property type="entry name" value="Second domain of Mu2 adaptin subunit (ap50) of ap2 adaptor"/>
    <property type="match status" value="1"/>
</dbReference>
<dbReference type="InterPro" id="IPR028565">
    <property type="entry name" value="MHD"/>
</dbReference>
<evidence type="ECO:0000256" key="11">
    <source>
        <dbReference type="SAM" id="MobiDB-lite"/>
    </source>
</evidence>
<keyword evidence="8 9" id="KW-0968">Cytoplasmic vesicle</keyword>
<keyword evidence="2 9" id="KW-0813">Transport</keyword>
<protein>
    <recommendedName>
        <fullName evidence="9">Coatomer subunit delta</fullName>
    </recommendedName>
</protein>
<dbReference type="SUPFAM" id="SSF64356">
    <property type="entry name" value="SNARE-like"/>
    <property type="match status" value="1"/>
</dbReference>
<feature type="compositionally biased region" description="Basic and acidic residues" evidence="11">
    <location>
        <begin position="259"/>
        <end position="269"/>
    </location>
</feature>
<keyword evidence="5 9" id="KW-0653">Protein transport</keyword>